<dbReference type="InterPro" id="IPR050791">
    <property type="entry name" value="Aldo-Keto_reductase"/>
</dbReference>
<dbReference type="InterPro" id="IPR036812">
    <property type="entry name" value="NAD(P)_OxRdtase_dom_sf"/>
</dbReference>
<protein>
    <submittedName>
        <fullName evidence="3">Aldo/keto reductase</fullName>
    </submittedName>
</protein>
<dbReference type="EMBL" id="DYVR01000157">
    <property type="protein sequence ID" value="HJF85139.1"/>
    <property type="molecule type" value="Genomic_DNA"/>
</dbReference>
<keyword evidence="1" id="KW-0560">Oxidoreductase</keyword>
<accession>A0A921L7R7</accession>
<evidence type="ECO:0000256" key="1">
    <source>
        <dbReference type="ARBA" id="ARBA00023002"/>
    </source>
</evidence>
<dbReference type="Gene3D" id="3.20.20.100">
    <property type="entry name" value="NADP-dependent oxidoreductase domain"/>
    <property type="match status" value="1"/>
</dbReference>
<proteinExistence type="predicted"/>
<organism evidence="3 4">
    <name type="scientific">Megamonas hypermegale</name>
    <dbReference type="NCBI Taxonomy" id="158847"/>
    <lineage>
        <taxon>Bacteria</taxon>
        <taxon>Bacillati</taxon>
        <taxon>Bacillota</taxon>
        <taxon>Negativicutes</taxon>
        <taxon>Selenomonadales</taxon>
        <taxon>Selenomonadaceae</taxon>
        <taxon>Megamonas</taxon>
    </lineage>
</organism>
<dbReference type="PANTHER" id="PTHR43625:SF77">
    <property type="entry name" value="ALDO-KETO REDUCTASE"/>
    <property type="match status" value="1"/>
</dbReference>
<dbReference type="AlphaFoldDB" id="A0A921L7R7"/>
<dbReference type="Pfam" id="PF00248">
    <property type="entry name" value="Aldo_ket_red"/>
    <property type="match status" value="1"/>
</dbReference>
<dbReference type="CDD" id="cd19078">
    <property type="entry name" value="AKR_AKR13C1_2"/>
    <property type="match status" value="1"/>
</dbReference>
<dbReference type="PANTHER" id="PTHR43625">
    <property type="entry name" value="AFLATOXIN B1 ALDEHYDE REDUCTASE"/>
    <property type="match status" value="1"/>
</dbReference>
<evidence type="ECO:0000313" key="3">
    <source>
        <dbReference type="EMBL" id="HJF85139.1"/>
    </source>
</evidence>
<comment type="caution">
    <text evidence="3">The sequence shown here is derived from an EMBL/GenBank/DDBJ whole genome shotgun (WGS) entry which is preliminary data.</text>
</comment>
<sequence length="333" mass="37002">MKYTFLGKDLNVSAVGMGCMGLSHAYGEPLDKEAAIKLIRKAVENGCTFFDTAEIYGTADDPHINETLVGEALKPYRDKVVIATKFGITFDRSSNQAPLPLIPDSRPEVIRQSVEGSLKRLQTDHIDLYYQHRLDKNVPIEEVAGVMADLIKEGKILHWGLSEATEETIRRADAVCPLTAIQNRYHMMYRDYEKLFLVLKELNIGFVAFSPLANGFLSGKYTADSKFTEKGDYRAVMPQFQPEAYEANRALLQMIGDMAQAKQATPAQISLAWMICRNPAIVPIPGTRKAYRLLENLGAADIELTAGEVTKIDKALDEMTMSAVYGGTKVVQK</sequence>
<dbReference type="GO" id="GO:0016491">
    <property type="term" value="F:oxidoreductase activity"/>
    <property type="evidence" value="ECO:0007669"/>
    <property type="project" value="UniProtKB-KW"/>
</dbReference>
<evidence type="ECO:0000313" key="4">
    <source>
        <dbReference type="Proteomes" id="UP000780768"/>
    </source>
</evidence>
<dbReference type="InterPro" id="IPR023210">
    <property type="entry name" value="NADP_OxRdtase_dom"/>
</dbReference>
<dbReference type="Proteomes" id="UP000780768">
    <property type="component" value="Unassembled WGS sequence"/>
</dbReference>
<reference evidence="3" key="2">
    <citation type="submission" date="2021-09" db="EMBL/GenBank/DDBJ databases">
        <authorList>
            <person name="Gilroy R."/>
        </authorList>
    </citation>
    <scope>NUCLEOTIDE SEQUENCE</scope>
    <source>
        <strain evidence="3">7318</strain>
    </source>
</reference>
<gene>
    <name evidence="3" type="ORF">K8V65_05725</name>
</gene>
<feature type="domain" description="NADP-dependent oxidoreductase" evidence="2">
    <location>
        <begin position="15"/>
        <end position="316"/>
    </location>
</feature>
<reference evidence="3" key="1">
    <citation type="journal article" date="2021" name="PeerJ">
        <title>Extensive microbial diversity within the chicken gut microbiome revealed by metagenomics and culture.</title>
        <authorList>
            <person name="Gilroy R."/>
            <person name="Ravi A."/>
            <person name="Getino M."/>
            <person name="Pursley I."/>
            <person name="Horton D.L."/>
            <person name="Alikhan N.F."/>
            <person name="Baker D."/>
            <person name="Gharbi K."/>
            <person name="Hall N."/>
            <person name="Watson M."/>
            <person name="Adriaenssens E.M."/>
            <person name="Foster-Nyarko E."/>
            <person name="Jarju S."/>
            <person name="Secka A."/>
            <person name="Antonio M."/>
            <person name="Oren A."/>
            <person name="Chaudhuri R.R."/>
            <person name="La Ragione R."/>
            <person name="Hildebrand F."/>
            <person name="Pallen M.J."/>
        </authorList>
    </citation>
    <scope>NUCLEOTIDE SEQUENCE</scope>
    <source>
        <strain evidence="3">7318</strain>
    </source>
</reference>
<dbReference type="GO" id="GO:0005737">
    <property type="term" value="C:cytoplasm"/>
    <property type="evidence" value="ECO:0007669"/>
    <property type="project" value="TreeGrafter"/>
</dbReference>
<evidence type="ECO:0000259" key="2">
    <source>
        <dbReference type="Pfam" id="PF00248"/>
    </source>
</evidence>
<name>A0A921L7R7_9FIRM</name>
<dbReference type="SUPFAM" id="SSF51430">
    <property type="entry name" value="NAD(P)-linked oxidoreductase"/>
    <property type="match status" value="1"/>
</dbReference>